<comment type="caution">
    <text evidence="2">The sequence shown here is derived from an EMBL/GenBank/DDBJ whole genome shotgun (WGS) entry which is preliminary data.</text>
</comment>
<dbReference type="InParanoid" id="A0A5J5EY62"/>
<dbReference type="AlphaFoldDB" id="A0A5J5EY62"/>
<proteinExistence type="predicted"/>
<sequence length="100" mass="11329">MLIQDSEGEAQEEMELEEEGESEVEVERESEGGKRIDAGWKIGFPGRKPVAVRERRVLMTKIVGDAWEELRRQNADLTQRSFKETGVSLKPNGLEDGLLK</sequence>
<keyword evidence="3" id="KW-1185">Reference proteome</keyword>
<evidence type="ECO:0000256" key="1">
    <source>
        <dbReference type="SAM" id="MobiDB-lite"/>
    </source>
</evidence>
<name>A0A5J5EY62_9PEZI</name>
<dbReference type="OrthoDB" id="5427804at2759"/>
<evidence type="ECO:0000313" key="3">
    <source>
        <dbReference type="Proteomes" id="UP000326924"/>
    </source>
</evidence>
<feature type="region of interest" description="Disordered" evidence="1">
    <location>
        <begin position="1"/>
        <end position="32"/>
    </location>
</feature>
<gene>
    <name evidence="2" type="ORF">FN846DRAFT_889968</name>
</gene>
<accession>A0A5J5EY62</accession>
<dbReference type="EMBL" id="VXIS01000082">
    <property type="protein sequence ID" value="KAA8906950.1"/>
    <property type="molecule type" value="Genomic_DNA"/>
</dbReference>
<organism evidence="2 3">
    <name type="scientific">Sphaerosporella brunnea</name>
    <dbReference type="NCBI Taxonomy" id="1250544"/>
    <lineage>
        <taxon>Eukaryota</taxon>
        <taxon>Fungi</taxon>
        <taxon>Dikarya</taxon>
        <taxon>Ascomycota</taxon>
        <taxon>Pezizomycotina</taxon>
        <taxon>Pezizomycetes</taxon>
        <taxon>Pezizales</taxon>
        <taxon>Pyronemataceae</taxon>
        <taxon>Sphaerosporella</taxon>
    </lineage>
</organism>
<evidence type="ECO:0000313" key="2">
    <source>
        <dbReference type="EMBL" id="KAA8906950.1"/>
    </source>
</evidence>
<protein>
    <submittedName>
        <fullName evidence="2">Uncharacterized protein</fullName>
    </submittedName>
</protein>
<reference evidence="2 3" key="1">
    <citation type="submission" date="2019-09" db="EMBL/GenBank/DDBJ databases">
        <title>Draft genome of the ectomycorrhizal ascomycete Sphaerosporella brunnea.</title>
        <authorList>
            <consortium name="DOE Joint Genome Institute"/>
            <person name="Benucci G.M."/>
            <person name="Marozzi G."/>
            <person name="Antonielli L."/>
            <person name="Sanchez S."/>
            <person name="Marco P."/>
            <person name="Wang X."/>
            <person name="Falini L.B."/>
            <person name="Barry K."/>
            <person name="Haridas S."/>
            <person name="Lipzen A."/>
            <person name="Labutti K."/>
            <person name="Grigoriev I.V."/>
            <person name="Murat C."/>
            <person name="Martin F."/>
            <person name="Albertini E."/>
            <person name="Donnini D."/>
            <person name="Bonito G."/>
        </authorList>
    </citation>
    <scope>NUCLEOTIDE SEQUENCE [LARGE SCALE GENOMIC DNA]</scope>
    <source>
        <strain evidence="2 3">Sb_GMNB300</strain>
    </source>
</reference>
<dbReference type="Proteomes" id="UP000326924">
    <property type="component" value="Unassembled WGS sequence"/>
</dbReference>
<feature type="compositionally biased region" description="Acidic residues" evidence="1">
    <location>
        <begin position="1"/>
        <end position="24"/>
    </location>
</feature>